<keyword evidence="7" id="KW-1185">Reference proteome</keyword>
<dbReference type="GO" id="GO:0043813">
    <property type="term" value="F:phosphatidylinositol-3,5-bisphosphate 5-phosphatase activity"/>
    <property type="evidence" value="ECO:0007669"/>
    <property type="project" value="InterPro"/>
</dbReference>
<proteinExistence type="predicted"/>
<gene>
    <name evidence="6" type="ORF">DPMN_055895</name>
</gene>
<dbReference type="PANTHER" id="PTHR45738">
    <property type="entry name" value="POLYPHOSPHOINOSITIDE PHOSPHATASE"/>
    <property type="match status" value="1"/>
</dbReference>
<feature type="region of interest" description="Disordered" evidence="4">
    <location>
        <begin position="692"/>
        <end position="749"/>
    </location>
</feature>
<evidence type="ECO:0000313" key="6">
    <source>
        <dbReference type="EMBL" id="KAH3729917.1"/>
    </source>
</evidence>
<evidence type="ECO:0000256" key="3">
    <source>
        <dbReference type="ARBA" id="ARBA00023136"/>
    </source>
</evidence>
<evidence type="ECO:0000256" key="1">
    <source>
        <dbReference type="ARBA" id="ARBA00004308"/>
    </source>
</evidence>
<feature type="domain" description="SAC" evidence="5">
    <location>
        <begin position="153"/>
        <end position="531"/>
    </location>
</feature>
<feature type="compositionally biased region" description="Low complexity" evidence="4">
    <location>
        <begin position="714"/>
        <end position="737"/>
    </location>
</feature>
<sequence>MELPLISSIQRVQVYETKARYYIIGSNSTETTFRVLKIDRQEPKDLVIQDDKHVYNKVDIRKLLEMIASGNVKAGKQKHTGEGFMKYVSAYGIVGFVRFLEGYYMVLVTKRSIAAVIGGHVTYKIEDTVMQYIPNMPADKYMHPDEPRYVKMFQSVDLSSNFYFSYSYDLTHTLQYNMAPSVDPKFGEPKQTDKHKSNVYGVKVAPERNYVWNKYLIEPYQAHVHSDWILHIIYGFIAQSNMYIYGKSVYITLLARRSNQFAGPRFMKRGANSQGAVANEVETEQIVQDMCVTQLHKGRISSYVQMRGSIPLYWSQDISKMVPKPAITVDKRDPYFHTAGLHFNRLLYRYGAPVILLNLVKRREKRRHEGLLCDEYKDCKAYLNQFLPPDKQLIYIGFDMAHYTKKYAKHTNDVFDRLAGISRFCVKQTGFFLQLPQLRSGFWEQPEYDGVKGNKTESGCRQTGAVRTNCVDCIDRTNTAQFAVGKCALGYQLCALGVLPVPDLDFDTDCVTMLEELYENMGNTLALQYGGSLLVHRIEGYRKIAPWKAHSVDIFQTLSRYYSNAFSDLEKQQAMNVFLGVFVAHDNELNIWDLPTDFYLHNPDAAGLKMHRKSYTMWCDPAIFNHLPLPFEEACKPSHSLIQVLSREDEAVNVLFENYKPYTLTDIKRLAQDMEKVIRNYRHRIYRNPSPFERRASFDGKDSSQELGRTISVKDSTASTTSNTSKSSEDSSSSASSVEGDIVTSSCSDDEKSHFKHRVAKVSHPEPNVYDLDLAQYEEDEFTQELYKRQPFRYVDIGAADQSKLSEMKVPHLMASPKIEPLGEYPGDIYGVEEPEVSKRSMDVYIRYVQCGLGGASEPSAANKEIYRNYIRQLYM</sequence>
<dbReference type="InterPro" id="IPR043573">
    <property type="entry name" value="Fig4-like"/>
</dbReference>
<dbReference type="PROSITE" id="PS50275">
    <property type="entry name" value="SAC"/>
    <property type="match status" value="1"/>
</dbReference>
<dbReference type="AlphaFoldDB" id="A0A9D4CRJ6"/>
<organism evidence="6 7">
    <name type="scientific">Dreissena polymorpha</name>
    <name type="common">Zebra mussel</name>
    <name type="synonym">Mytilus polymorpha</name>
    <dbReference type="NCBI Taxonomy" id="45954"/>
    <lineage>
        <taxon>Eukaryota</taxon>
        <taxon>Metazoa</taxon>
        <taxon>Spiralia</taxon>
        <taxon>Lophotrochozoa</taxon>
        <taxon>Mollusca</taxon>
        <taxon>Bivalvia</taxon>
        <taxon>Autobranchia</taxon>
        <taxon>Heteroconchia</taxon>
        <taxon>Euheterodonta</taxon>
        <taxon>Imparidentia</taxon>
        <taxon>Neoheterodontei</taxon>
        <taxon>Myida</taxon>
        <taxon>Dreissenoidea</taxon>
        <taxon>Dreissenidae</taxon>
        <taxon>Dreissena</taxon>
    </lineage>
</organism>
<keyword evidence="2" id="KW-0378">Hydrolase</keyword>
<dbReference type="EMBL" id="JAIWYP010000012">
    <property type="protein sequence ID" value="KAH3729917.1"/>
    <property type="molecule type" value="Genomic_DNA"/>
</dbReference>
<evidence type="ECO:0000259" key="5">
    <source>
        <dbReference type="PROSITE" id="PS50275"/>
    </source>
</evidence>
<keyword evidence="3" id="KW-0472">Membrane</keyword>
<dbReference type="Proteomes" id="UP000828390">
    <property type="component" value="Unassembled WGS sequence"/>
</dbReference>
<accession>A0A9D4CRJ6</accession>
<feature type="compositionally biased region" description="Basic and acidic residues" evidence="4">
    <location>
        <begin position="692"/>
        <end position="704"/>
    </location>
</feature>
<dbReference type="PANTHER" id="PTHR45738:SF5">
    <property type="entry name" value="POLYPHOSPHOINOSITIDE PHOSPHATASE"/>
    <property type="match status" value="1"/>
</dbReference>
<evidence type="ECO:0000256" key="2">
    <source>
        <dbReference type="ARBA" id="ARBA00022801"/>
    </source>
</evidence>
<evidence type="ECO:0000313" key="7">
    <source>
        <dbReference type="Proteomes" id="UP000828390"/>
    </source>
</evidence>
<reference evidence="6" key="2">
    <citation type="submission" date="2020-11" db="EMBL/GenBank/DDBJ databases">
        <authorList>
            <person name="McCartney M.A."/>
            <person name="Auch B."/>
            <person name="Kono T."/>
            <person name="Mallez S."/>
            <person name="Becker A."/>
            <person name="Gohl D.M."/>
            <person name="Silverstein K.A.T."/>
            <person name="Koren S."/>
            <person name="Bechman K.B."/>
            <person name="Herman A."/>
            <person name="Abrahante J.E."/>
            <person name="Garbe J."/>
        </authorList>
    </citation>
    <scope>NUCLEOTIDE SEQUENCE</scope>
    <source>
        <strain evidence="6">Duluth1</strain>
        <tissue evidence="6">Whole animal</tissue>
    </source>
</reference>
<dbReference type="GO" id="GO:0012505">
    <property type="term" value="C:endomembrane system"/>
    <property type="evidence" value="ECO:0007669"/>
    <property type="project" value="UniProtKB-SubCell"/>
</dbReference>
<dbReference type="GO" id="GO:0046856">
    <property type="term" value="P:phosphatidylinositol dephosphorylation"/>
    <property type="evidence" value="ECO:0007669"/>
    <property type="project" value="InterPro"/>
</dbReference>
<comment type="subcellular location">
    <subcellularLocation>
        <location evidence="1">Endomembrane system</location>
    </subcellularLocation>
</comment>
<evidence type="ECO:0000256" key="4">
    <source>
        <dbReference type="SAM" id="MobiDB-lite"/>
    </source>
</evidence>
<reference evidence="6" key="1">
    <citation type="journal article" date="2019" name="bioRxiv">
        <title>The Genome of the Zebra Mussel, Dreissena polymorpha: A Resource for Invasive Species Research.</title>
        <authorList>
            <person name="McCartney M.A."/>
            <person name="Auch B."/>
            <person name="Kono T."/>
            <person name="Mallez S."/>
            <person name="Zhang Y."/>
            <person name="Obille A."/>
            <person name="Becker A."/>
            <person name="Abrahante J.E."/>
            <person name="Garbe J."/>
            <person name="Badalamenti J.P."/>
            <person name="Herman A."/>
            <person name="Mangelson H."/>
            <person name="Liachko I."/>
            <person name="Sullivan S."/>
            <person name="Sone E.D."/>
            <person name="Koren S."/>
            <person name="Silverstein K.A.T."/>
            <person name="Beckman K.B."/>
            <person name="Gohl D.M."/>
        </authorList>
    </citation>
    <scope>NUCLEOTIDE SEQUENCE</scope>
    <source>
        <strain evidence="6">Duluth1</strain>
        <tissue evidence="6">Whole animal</tissue>
    </source>
</reference>
<comment type="caution">
    <text evidence="6">The sequence shown here is derived from an EMBL/GenBank/DDBJ whole genome shotgun (WGS) entry which is preliminary data.</text>
</comment>
<name>A0A9D4CRJ6_DREPO</name>
<protein>
    <recommendedName>
        <fullName evidence="5">SAC domain-containing protein</fullName>
    </recommendedName>
</protein>
<dbReference type="InterPro" id="IPR002013">
    <property type="entry name" value="SAC_dom"/>
</dbReference>
<dbReference type="Pfam" id="PF02383">
    <property type="entry name" value="Syja_N"/>
    <property type="match status" value="1"/>
</dbReference>